<dbReference type="GO" id="GO:0016747">
    <property type="term" value="F:acyltransferase activity, transferring groups other than amino-acyl groups"/>
    <property type="evidence" value="ECO:0007669"/>
    <property type="project" value="InterPro"/>
</dbReference>
<dbReference type="PROSITE" id="PS51186">
    <property type="entry name" value="GNAT"/>
    <property type="match status" value="1"/>
</dbReference>
<feature type="domain" description="N-acetyltransferase" evidence="1">
    <location>
        <begin position="3"/>
        <end position="145"/>
    </location>
</feature>
<gene>
    <name evidence="2" type="ORF">AUQ44_00715</name>
</gene>
<organism evidence="2 3">
    <name type="scientific">Vibrio cidicii</name>
    <dbReference type="NCBI Taxonomy" id="1763883"/>
    <lineage>
        <taxon>Bacteria</taxon>
        <taxon>Pseudomonadati</taxon>
        <taxon>Pseudomonadota</taxon>
        <taxon>Gammaproteobacteria</taxon>
        <taxon>Vibrionales</taxon>
        <taxon>Vibrionaceae</taxon>
        <taxon>Vibrio</taxon>
    </lineage>
</organism>
<dbReference type="SUPFAM" id="SSF55729">
    <property type="entry name" value="Acyl-CoA N-acyltransferases (Nat)"/>
    <property type="match status" value="1"/>
</dbReference>
<evidence type="ECO:0000313" key="2">
    <source>
        <dbReference type="EMBL" id="KYN24490.1"/>
    </source>
</evidence>
<evidence type="ECO:0000313" key="3">
    <source>
        <dbReference type="Proteomes" id="UP000075349"/>
    </source>
</evidence>
<name>A0A151JFE3_9VIBR</name>
<dbReference type="Pfam" id="PF13508">
    <property type="entry name" value="Acetyltransf_7"/>
    <property type="match status" value="1"/>
</dbReference>
<dbReference type="Proteomes" id="UP000075349">
    <property type="component" value="Unassembled WGS sequence"/>
</dbReference>
<dbReference type="EMBL" id="LOMK01000001">
    <property type="protein sequence ID" value="KYN24490.1"/>
    <property type="molecule type" value="Genomic_DNA"/>
</dbReference>
<proteinExistence type="predicted"/>
<dbReference type="CDD" id="cd04301">
    <property type="entry name" value="NAT_SF"/>
    <property type="match status" value="1"/>
</dbReference>
<dbReference type="AlphaFoldDB" id="A0A151JFE3"/>
<accession>A0A151JFE3</accession>
<dbReference type="Gene3D" id="3.40.630.30">
    <property type="match status" value="1"/>
</dbReference>
<comment type="caution">
    <text evidence="2">The sequence shown here is derived from an EMBL/GenBank/DDBJ whole genome shotgun (WGS) entry which is preliminary data.</text>
</comment>
<keyword evidence="2" id="KW-0808">Transferase</keyword>
<reference evidence="3" key="1">
    <citation type="submission" date="2015-12" db="EMBL/GenBank/DDBJ databases">
        <authorList>
            <person name="Tarr C.L."/>
            <person name="Gladney L.M."/>
        </authorList>
    </citation>
    <scope>NUCLEOTIDE SEQUENCE [LARGE SCALE GENOMIC DNA]</scope>
    <source>
        <strain evidence="3">2756-81</strain>
    </source>
</reference>
<sequence length="147" mass="16889">MFYKEREATVDDYEFLFELKKLAEFDVIKSVFGWDESLQWKLHLAEWNEAKPTIIEIDGKRAGSYLLQNKGGSLYFGRFFLLPELHGKGIGSSILKQCIAIASKENKRIELCYLQGSRVASLYGRHGFSVTSENEKFVFMERLASCS</sequence>
<protein>
    <submittedName>
        <fullName evidence="2">Acetyltransferase</fullName>
    </submittedName>
</protein>
<dbReference type="InterPro" id="IPR000182">
    <property type="entry name" value="GNAT_dom"/>
</dbReference>
<dbReference type="InterPro" id="IPR016181">
    <property type="entry name" value="Acyl_CoA_acyltransferase"/>
</dbReference>
<evidence type="ECO:0000259" key="1">
    <source>
        <dbReference type="PROSITE" id="PS51186"/>
    </source>
</evidence>